<name>A0A6A6T814_9PLEO</name>
<dbReference type="EMBL" id="MU004354">
    <property type="protein sequence ID" value="KAF2655083.1"/>
    <property type="molecule type" value="Genomic_DNA"/>
</dbReference>
<accession>A0A6A6T814</accession>
<proteinExistence type="predicted"/>
<organism evidence="2 3">
    <name type="scientific">Lophiostoma macrostomum CBS 122681</name>
    <dbReference type="NCBI Taxonomy" id="1314788"/>
    <lineage>
        <taxon>Eukaryota</taxon>
        <taxon>Fungi</taxon>
        <taxon>Dikarya</taxon>
        <taxon>Ascomycota</taxon>
        <taxon>Pezizomycotina</taxon>
        <taxon>Dothideomycetes</taxon>
        <taxon>Pleosporomycetidae</taxon>
        <taxon>Pleosporales</taxon>
        <taxon>Lophiostomataceae</taxon>
        <taxon>Lophiostoma</taxon>
    </lineage>
</organism>
<dbReference type="Proteomes" id="UP000799324">
    <property type="component" value="Unassembled WGS sequence"/>
</dbReference>
<keyword evidence="1" id="KW-0812">Transmembrane</keyword>
<dbReference type="AlphaFoldDB" id="A0A6A6T814"/>
<sequence length="130" mass="14133">MAVYPTSNIPRARMAFCTFLHALLNKSNRVCARALYDRQLPRGRESGALAQLRIRAFSSALSSDDHSRAYRRSHLQVVLIALASPLIPSILGLVIAKSAFTLCARSAPCPPSITRILATPRGSTKLSSEV</sequence>
<evidence type="ECO:0000313" key="2">
    <source>
        <dbReference type="EMBL" id="KAF2655083.1"/>
    </source>
</evidence>
<protein>
    <submittedName>
        <fullName evidence="2">Uncharacterized protein</fullName>
    </submittedName>
</protein>
<keyword evidence="1" id="KW-1133">Transmembrane helix</keyword>
<gene>
    <name evidence="2" type="ORF">K491DRAFT_439834</name>
</gene>
<evidence type="ECO:0000256" key="1">
    <source>
        <dbReference type="SAM" id="Phobius"/>
    </source>
</evidence>
<reference evidence="2" key="1">
    <citation type="journal article" date="2020" name="Stud. Mycol.">
        <title>101 Dothideomycetes genomes: a test case for predicting lifestyles and emergence of pathogens.</title>
        <authorList>
            <person name="Haridas S."/>
            <person name="Albert R."/>
            <person name="Binder M."/>
            <person name="Bloem J."/>
            <person name="Labutti K."/>
            <person name="Salamov A."/>
            <person name="Andreopoulos B."/>
            <person name="Baker S."/>
            <person name="Barry K."/>
            <person name="Bills G."/>
            <person name="Bluhm B."/>
            <person name="Cannon C."/>
            <person name="Castanera R."/>
            <person name="Culley D."/>
            <person name="Daum C."/>
            <person name="Ezra D."/>
            <person name="Gonzalez J."/>
            <person name="Henrissat B."/>
            <person name="Kuo A."/>
            <person name="Liang C."/>
            <person name="Lipzen A."/>
            <person name="Lutzoni F."/>
            <person name="Magnuson J."/>
            <person name="Mondo S."/>
            <person name="Nolan M."/>
            <person name="Ohm R."/>
            <person name="Pangilinan J."/>
            <person name="Park H.-J."/>
            <person name="Ramirez L."/>
            <person name="Alfaro M."/>
            <person name="Sun H."/>
            <person name="Tritt A."/>
            <person name="Yoshinaga Y."/>
            <person name="Zwiers L.-H."/>
            <person name="Turgeon B."/>
            <person name="Goodwin S."/>
            <person name="Spatafora J."/>
            <person name="Crous P."/>
            <person name="Grigoriev I."/>
        </authorList>
    </citation>
    <scope>NUCLEOTIDE SEQUENCE</scope>
    <source>
        <strain evidence="2">CBS 122681</strain>
    </source>
</reference>
<feature type="transmembrane region" description="Helical" evidence="1">
    <location>
        <begin position="75"/>
        <end position="96"/>
    </location>
</feature>
<keyword evidence="1" id="KW-0472">Membrane</keyword>
<keyword evidence="3" id="KW-1185">Reference proteome</keyword>
<evidence type="ECO:0000313" key="3">
    <source>
        <dbReference type="Proteomes" id="UP000799324"/>
    </source>
</evidence>